<accession>A0A8X7BTQ5</accession>
<proteinExistence type="predicted"/>
<dbReference type="AlphaFoldDB" id="A0A8X7BTQ5"/>
<keyword evidence="3" id="KW-1185">Reference proteome</keyword>
<sequence>MPISGKKKNKRFERIGFCIEKVVDISDLEKRLWIAKKYRETGTIVRSKLDRIEKSEMLDIQRAFGNREQKRRTDIPAVSMGPRMGTLSRS</sequence>
<evidence type="ECO:0000313" key="2">
    <source>
        <dbReference type="EMBL" id="GFY42843.1"/>
    </source>
</evidence>
<evidence type="ECO:0000256" key="1">
    <source>
        <dbReference type="SAM" id="MobiDB-lite"/>
    </source>
</evidence>
<evidence type="ECO:0000313" key="3">
    <source>
        <dbReference type="Proteomes" id="UP000886998"/>
    </source>
</evidence>
<reference evidence="2" key="1">
    <citation type="submission" date="2020-08" db="EMBL/GenBank/DDBJ databases">
        <title>Multicomponent nature underlies the extraordinary mechanical properties of spider dragline silk.</title>
        <authorList>
            <person name="Kono N."/>
            <person name="Nakamura H."/>
            <person name="Mori M."/>
            <person name="Yoshida Y."/>
            <person name="Ohtoshi R."/>
            <person name="Malay A.D."/>
            <person name="Moran D.A.P."/>
            <person name="Tomita M."/>
            <person name="Numata K."/>
            <person name="Arakawa K."/>
        </authorList>
    </citation>
    <scope>NUCLEOTIDE SEQUENCE</scope>
</reference>
<protein>
    <submittedName>
        <fullName evidence="2">Uncharacterized protein</fullName>
    </submittedName>
</protein>
<comment type="caution">
    <text evidence="2">The sequence shown here is derived from an EMBL/GenBank/DDBJ whole genome shotgun (WGS) entry which is preliminary data.</text>
</comment>
<gene>
    <name evidence="2" type="ORF">TNIN_100251</name>
</gene>
<name>A0A8X7BTQ5_9ARAC</name>
<dbReference type="Proteomes" id="UP000886998">
    <property type="component" value="Unassembled WGS sequence"/>
</dbReference>
<feature type="region of interest" description="Disordered" evidence="1">
    <location>
        <begin position="67"/>
        <end position="90"/>
    </location>
</feature>
<dbReference type="EMBL" id="BMAV01003340">
    <property type="protein sequence ID" value="GFY42843.1"/>
    <property type="molecule type" value="Genomic_DNA"/>
</dbReference>
<organism evidence="2 3">
    <name type="scientific">Trichonephila inaurata madagascariensis</name>
    <dbReference type="NCBI Taxonomy" id="2747483"/>
    <lineage>
        <taxon>Eukaryota</taxon>
        <taxon>Metazoa</taxon>
        <taxon>Ecdysozoa</taxon>
        <taxon>Arthropoda</taxon>
        <taxon>Chelicerata</taxon>
        <taxon>Arachnida</taxon>
        <taxon>Araneae</taxon>
        <taxon>Araneomorphae</taxon>
        <taxon>Entelegynae</taxon>
        <taxon>Araneoidea</taxon>
        <taxon>Nephilidae</taxon>
        <taxon>Trichonephila</taxon>
        <taxon>Trichonephila inaurata</taxon>
    </lineage>
</organism>